<evidence type="ECO:0000313" key="1">
    <source>
        <dbReference type="EMBL" id="ADO38513.1"/>
    </source>
</evidence>
<reference key="1">
    <citation type="submission" date="2010-09" db="EMBL/GenBank/DDBJ databases">
        <authorList>
            <person name="Roh H."/>
            <person name="Ko H.-J."/>
            <person name="Kim D."/>
            <person name="Choi D.G."/>
            <person name="Park S."/>
            <person name="Kim S."/>
            <person name="Kim K.H."/>
            <person name="Chang I.S."/>
            <person name="Choi I.-G."/>
        </authorList>
    </citation>
    <scope>NUCLEOTIDE SEQUENCE</scope>
    <source>
        <strain>KIST612</strain>
    </source>
</reference>
<protein>
    <submittedName>
        <fullName evidence="1">Uncharacterized protein</fullName>
    </submittedName>
</protein>
<dbReference type="KEGG" id="elm:ELI_3554"/>
<dbReference type="EMBL" id="CP002273">
    <property type="protein sequence ID" value="ADO38513.1"/>
    <property type="molecule type" value="Genomic_DNA"/>
</dbReference>
<keyword evidence="2" id="KW-1185">Reference proteome</keyword>
<reference evidence="1 2" key="2">
    <citation type="journal article" date="2011" name="J. Bacteriol.">
        <title>Complete genome sequence of a carbon monoxide-utilizing acetogen, Eubacterium limosum KIST612.</title>
        <authorList>
            <person name="Roh H."/>
            <person name="Ko H.J."/>
            <person name="Kim D."/>
            <person name="Choi D.G."/>
            <person name="Park S."/>
            <person name="Kim S."/>
            <person name="Chang I.S."/>
            <person name="Choi I.G."/>
        </authorList>
    </citation>
    <scope>NUCLEOTIDE SEQUENCE [LARGE SCALE GENOMIC DNA]</scope>
    <source>
        <strain evidence="1 2">KIST612</strain>
    </source>
</reference>
<dbReference type="HOGENOM" id="CLU_3152943_0_0_9"/>
<name>E3GPJ7_9FIRM</name>
<sequence length="48" mass="5549">MKTAIFYPFLPVYAANPRFAALASARYNTPTSLKKQRTPVFRKERSNE</sequence>
<gene>
    <name evidence="1" type="ordered locus">ELI_3554</name>
</gene>
<proteinExistence type="predicted"/>
<dbReference type="Proteomes" id="UP000006873">
    <property type="component" value="Chromosome"/>
</dbReference>
<organism evidence="1 2">
    <name type="scientific">Eubacterium callanderi</name>
    <dbReference type="NCBI Taxonomy" id="53442"/>
    <lineage>
        <taxon>Bacteria</taxon>
        <taxon>Bacillati</taxon>
        <taxon>Bacillota</taxon>
        <taxon>Clostridia</taxon>
        <taxon>Eubacteriales</taxon>
        <taxon>Eubacteriaceae</taxon>
        <taxon>Eubacterium</taxon>
    </lineage>
</organism>
<dbReference type="AlphaFoldDB" id="E3GPJ7"/>
<accession>E3GPJ7</accession>
<evidence type="ECO:0000313" key="2">
    <source>
        <dbReference type="Proteomes" id="UP000006873"/>
    </source>
</evidence>